<accession>A0ABX8QTA7</accession>
<evidence type="ECO:0000313" key="2">
    <source>
        <dbReference type="Proteomes" id="UP001049518"/>
    </source>
</evidence>
<evidence type="ECO:0000313" key="1">
    <source>
        <dbReference type="EMBL" id="QXJ21960.1"/>
    </source>
</evidence>
<gene>
    <name evidence="1" type="ORF">AGRA3207_002878</name>
</gene>
<dbReference type="RefSeq" id="WP_231335148.1">
    <property type="nucleotide sequence ID" value="NZ_CP059572.1"/>
</dbReference>
<organism evidence="1 2">
    <name type="scientific">Actinomadura graeca</name>
    <dbReference type="NCBI Taxonomy" id="2750812"/>
    <lineage>
        <taxon>Bacteria</taxon>
        <taxon>Bacillati</taxon>
        <taxon>Actinomycetota</taxon>
        <taxon>Actinomycetes</taxon>
        <taxon>Streptosporangiales</taxon>
        <taxon>Thermomonosporaceae</taxon>
        <taxon>Actinomadura</taxon>
    </lineage>
</organism>
<dbReference type="Pfam" id="PF09234">
    <property type="entry name" value="DUF1963"/>
    <property type="match status" value="1"/>
</dbReference>
<sequence length="294" mass="32619">MSGITEQGRKTVLGALPLALRDKLDRYRSAALESGIPSEDVERWLGLVRRRVILTTEGKGPPAGRLGAPIMLPPGLHVPAVDGEVREHLIATIDFAALPADATNLPLPPDGHLLLFAYPDLDGCDGSAVYIPAGTTVQERKVEYDYDPADLLADMDFDTELQGELRLQEDVSLPDHEFFDTKEIALDLAAHPHAKELREVWSQAPGEGHPRCLRIGGYALDREGYGDPVFDCASKETGIPSVEQFMSEDWVLLAEWYPSGLEHLWSAIVYWAIRKQDLEERRFDRVSVLMNANP</sequence>
<proteinExistence type="predicted"/>
<keyword evidence="2" id="KW-1185">Reference proteome</keyword>
<dbReference type="InterPro" id="IPR015315">
    <property type="entry name" value="DUF1963"/>
</dbReference>
<protein>
    <submittedName>
        <fullName evidence="1">DUF1963 domain-containing protein</fullName>
    </submittedName>
</protein>
<dbReference type="Proteomes" id="UP001049518">
    <property type="component" value="Chromosome"/>
</dbReference>
<dbReference type="SUPFAM" id="SSF103032">
    <property type="entry name" value="Hypothetical protein YwqG"/>
    <property type="match status" value="1"/>
</dbReference>
<dbReference type="InterPro" id="IPR035948">
    <property type="entry name" value="YwqG-like_sf"/>
</dbReference>
<reference evidence="1" key="1">
    <citation type="submission" date="2020-07" db="EMBL/GenBank/DDBJ databases">
        <authorList>
            <person name="Tarantini F.S."/>
            <person name="Hong K.W."/>
            <person name="Chan K.G."/>
        </authorList>
    </citation>
    <scope>NUCLEOTIDE SEQUENCE</scope>
    <source>
        <strain evidence="1">32-07</strain>
    </source>
</reference>
<dbReference type="Gene3D" id="2.30.320.10">
    <property type="entry name" value="YwqG-like"/>
    <property type="match status" value="1"/>
</dbReference>
<name>A0ABX8QTA7_9ACTN</name>
<dbReference type="EMBL" id="CP059572">
    <property type="protein sequence ID" value="QXJ21960.1"/>
    <property type="molecule type" value="Genomic_DNA"/>
</dbReference>